<gene>
    <name evidence="2" type="ORF">DR999_PMT05070</name>
</gene>
<accession>A0A4D9F156</accession>
<dbReference type="EMBL" id="QXTE01000029">
    <property type="protein sequence ID" value="TFK11674.1"/>
    <property type="molecule type" value="Genomic_DNA"/>
</dbReference>
<keyword evidence="1" id="KW-0472">Membrane</keyword>
<name>A0A4D9F156_9SAUR</name>
<keyword evidence="1" id="KW-1133">Transmembrane helix</keyword>
<feature type="transmembrane region" description="Helical" evidence="1">
    <location>
        <begin position="52"/>
        <end position="71"/>
    </location>
</feature>
<organism evidence="2 3">
    <name type="scientific">Platysternon megacephalum</name>
    <name type="common">big-headed turtle</name>
    <dbReference type="NCBI Taxonomy" id="55544"/>
    <lineage>
        <taxon>Eukaryota</taxon>
        <taxon>Metazoa</taxon>
        <taxon>Chordata</taxon>
        <taxon>Craniata</taxon>
        <taxon>Vertebrata</taxon>
        <taxon>Euteleostomi</taxon>
        <taxon>Archelosauria</taxon>
        <taxon>Testudinata</taxon>
        <taxon>Testudines</taxon>
        <taxon>Cryptodira</taxon>
        <taxon>Durocryptodira</taxon>
        <taxon>Testudinoidea</taxon>
        <taxon>Platysternidae</taxon>
        <taxon>Platysternon</taxon>
    </lineage>
</organism>
<evidence type="ECO:0000256" key="1">
    <source>
        <dbReference type="SAM" id="Phobius"/>
    </source>
</evidence>
<evidence type="ECO:0000313" key="3">
    <source>
        <dbReference type="Proteomes" id="UP000297703"/>
    </source>
</evidence>
<dbReference type="Proteomes" id="UP000297703">
    <property type="component" value="Unassembled WGS sequence"/>
</dbReference>
<feature type="transmembrane region" description="Helical" evidence="1">
    <location>
        <begin position="77"/>
        <end position="101"/>
    </location>
</feature>
<protein>
    <submittedName>
        <fullName evidence="2">Sucrase-isomaltase, intestinal</fullName>
    </submittedName>
</protein>
<reference evidence="2 3" key="1">
    <citation type="submission" date="2019-04" db="EMBL/GenBank/DDBJ databases">
        <title>Draft genome of the big-headed turtle Platysternon megacephalum.</title>
        <authorList>
            <person name="Gong S."/>
        </authorList>
    </citation>
    <scope>NUCLEOTIDE SEQUENCE [LARGE SCALE GENOMIC DNA]</scope>
    <source>
        <strain evidence="2">DO16091913</strain>
        <tissue evidence="2">Muscle</tissue>
    </source>
</reference>
<reference evidence="2 3" key="2">
    <citation type="submission" date="2019-04" db="EMBL/GenBank/DDBJ databases">
        <title>The genome sequence of big-headed turtle.</title>
        <authorList>
            <person name="Gong S."/>
        </authorList>
    </citation>
    <scope>NUCLEOTIDE SEQUENCE [LARGE SCALE GENOMIC DNA]</scope>
    <source>
        <strain evidence="2">DO16091913</strain>
        <tissue evidence="2">Muscle</tissue>
    </source>
</reference>
<comment type="caution">
    <text evidence="2">The sequence shown here is derived from an EMBL/GenBank/DDBJ whole genome shotgun (WGS) entry which is preliminary data.</text>
</comment>
<dbReference type="AlphaFoldDB" id="A0A4D9F156"/>
<evidence type="ECO:0000313" key="2">
    <source>
        <dbReference type="EMBL" id="TFK11674.1"/>
    </source>
</evidence>
<proteinExistence type="predicted"/>
<sequence>MEEKSSTIHSIICLLSLYPMDGGILKGVTAQESDERYAKIDSKLQYLEHMHIVSLLLLLITEFFISIVPTGKFTLLLAFYAGNIAEFEKVSLFTLLVFFAFHSLSL</sequence>
<keyword evidence="1" id="KW-0812">Transmembrane</keyword>
<keyword evidence="3" id="KW-1185">Reference proteome</keyword>